<evidence type="ECO:0000313" key="3">
    <source>
        <dbReference type="Proteomes" id="UP001164743"/>
    </source>
</evidence>
<dbReference type="EMBL" id="CP110422">
    <property type="protein sequence ID" value="WAQ82608.1"/>
    <property type="molecule type" value="Genomic_DNA"/>
</dbReference>
<keyword evidence="3" id="KW-1185">Reference proteome</keyword>
<proteinExistence type="predicted"/>
<dbReference type="GeneID" id="77807891"/>
<accession>A0ABY7CCG6</accession>
<reference evidence="2" key="1">
    <citation type="submission" date="2022-10" db="EMBL/GenBank/DDBJ databases">
        <title>Puccinia triticina Genome sequencing and assembly.</title>
        <authorList>
            <person name="Li C."/>
        </authorList>
    </citation>
    <scope>NUCLEOTIDE SEQUENCE</scope>
    <source>
        <strain evidence="2">Pt15</strain>
    </source>
</reference>
<protein>
    <submittedName>
        <fullName evidence="2">Uncharacterized protein</fullName>
    </submittedName>
</protein>
<keyword evidence="1" id="KW-0732">Signal</keyword>
<sequence length="97" mass="10440">MESLGLDLLGLIASASAFSSRATVSTTELICAVLDIQPSIADAVFALLPVSSSSRSLPRPSHPVYNKFKLITRKNHHESEFAFDEHGLVADATNQTQ</sequence>
<name>A0ABY7CCG6_9BASI</name>
<dbReference type="RefSeq" id="XP_053018163.1">
    <property type="nucleotide sequence ID" value="XM_053166996.1"/>
</dbReference>
<organism evidence="2 3">
    <name type="scientific">Puccinia triticina</name>
    <dbReference type="NCBI Taxonomy" id="208348"/>
    <lineage>
        <taxon>Eukaryota</taxon>
        <taxon>Fungi</taxon>
        <taxon>Dikarya</taxon>
        <taxon>Basidiomycota</taxon>
        <taxon>Pucciniomycotina</taxon>
        <taxon>Pucciniomycetes</taxon>
        <taxon>Pucciniales</taxon>
        <taxon>Pucciniaceae</taxon>
        <taxon>Puccinia</taxon>
    </lineage>
</organism>
<feature type="signal peptide" evidence="1">
    <location>
        <begin position="1"/>
        <end position="17"/>
    </location>
</feature>
<evidence type="ECO:0000313" key="2">
    <source>
        <dbReference type="EMBL" id="WAQ82608.1"/>
    </source>
</evidence>
<evidence type="ECO:0000256" key="1">
    <source>
        <dbReference type="SAM" id="SignalP"/>
    </source>
</evidence>
<dbReference type="Proteomes" id="UP001164743">
    <property type="component" value="Chromosome 2A"/>
</dbReference>
<gene>
    <name evidence="2" type="ORF">PtA15_2A925</name>
</gene>
<feature type="chain" id="PRO_5045818905" evidence="1">
    <location>
        <begin position="18"/>
        <end position="97"/>
    </location>
</feature>